<organism evidence="2 3">
    <name type="scientific">Zhongshania aliphaticivorans</name>
    <dbReference type="NCBI Taxonomy" id="1470434"/>
    <lineage>
        <taxon>Bacteria</taxon>
        <taxon>Pseudomonadati</taxon>
        <taxon>Pseudomonadota</taxon>
        <taxon>Gammaproteobacteria</taxon>
        <taxon>Cellvibrionales</taxon>
        <taxon>Spongiibacteraceae</taxon>
        <taxon>Zhongshania</taxon>
    </lineage>
</organism>
<evidence type="ECO:0000313" key="3">
    <source>
        <dbReference type="Proteomes" id="UP000074119"/>
    </source>
</evidence>
<dbReference type="PANTHER" id="PTHR43244:SF2">
    <property type="entry name" value="CONSERVED HYPOTHETICAL ALANINE AND PROLINE-RICH PROTEIN"/>
    <property type="match status" value="1"/>
</dbReference>
<evidence type="ECO:0000259" key="1">
    <source>
        <dbReference type="Pfam" id="PF00296"/>
    </source>
</evidence>
<proteinExistence type="predicted"/>
<dbReference type="InterPro" id="IPR019919">
    <property type="entry name" value="Lucif-like_OxRdtase_MSMEG_2256"/>
</dbReference>
<dbReference type="GO" id="GO:0016705">
    <property type="term" value="F:oxidoreductase activity, acting on paired donors, with incorporation or reduction of molecular oxygen"/>
    <property type="evidence" value="ECO:0007669"/>
    <property type="project" value="InterPro"/>
</dbReference>
<dbReference type="SUPFAM" id="SSF51679">
    <property type="entry name" value="Bacterial luciferase-like"/>
    <property type="match status" value="1"/>
</dbReference>
<gene>
    <name evidence="2" type="ORF">AZF00_03190</name>
</gene>
<dbReference type="InterPro" id="IPR011251">
    <property type="entry name" value="Luciferase-like_dom"/>
</dbReference>
<dbReference type="CDD" id="cd01097">
    <property type="entry name" value="Tetrahydromethanopterin_reductase"/>
    <property type="match status" value="1"/>
</dbReference>
<dbReference type="PANTHER" id="PTHR43244">
    <property type="match status" value="1"/>
</dbReference>
<dbReference type="RefSeq" id="WP_008250395.1">
    <property type="nucleotide sequence ID" value="NZ_CP014544.1"/>
</dbReference>
<dbReference type="NCBIfam" id="TIGR03617">
    <property type="entry name" value="F420_MSMEG_2256"/>
    <property type="match status" value="1"/>
</dbReference>
<dbReference type="AlphaFoldDB" id="A0A127M2A3"/>
<dbReference type="EMBL" id="CP014544">
    <property type="protein sequence ID" value="AMO67366.1"/>
    <property type="molecule type" value="Genomic_DNA"/>
</dbReference>
<dbReference type="STRING" id="1470434.AZF00_03190"/>
<dbReference type="InterPro" id="IPR050564">
    <property type="entry name" value="F420-G6PD/mer"/>
</dbReference>
<sequence>MKIDGPFYAQLNNAATEARRLADIGFDGIYTLEGSSDPFLPLVLASEHAPELDIATAIAVAFPRNPSHIAYQAWDLQTYSKGKFSLGVGSQIKPHIEKRFGLAFDPPAARMREYILAVKAFFACWQHGAALNFEGDYYRHTLMTPMFNPGPNPYGIPPIMLGAFGPKMTEVAGEVADGFIVHPFNTLPFLRELALPAVTRGLEKSARARSDFCLQVNAIVITGSSDEEYRAAEASVKGLLGFYGSTPAYRPAMDAVGLGHLQPTLNALSKQGKWEELADYINDDFLDAFTTRGRPADIAGLLKTKYAGLADRLAIYSPYAASDDMWRAIVADLHA</sequence>
<protein>
    <submittedName>
        <fullName evidence="2">LLM class F420-dependent oxidoreductase</fullName>
    </submittedName>
</protein>
<feature type="domain" description="Luciferase-like" evidence="1">
    <location>
        <begin position="10"/>
        <end position="308"/>
    </location>
</feature>
<dbReference type="InterPro" id="IPR036661">
    <property type="entry name" value="Luciferase-like_sf"/>
</dbReference>
<dbReference type="Proteomes" id="UP000074119">
    <property type="component" value="Chromosome"/>
</dbReference>
<name>A0A127M2A3_9GAMM</name>
<dbReference type="KEGG" id="zal:AZF00_03190"/>
<dbReference type="Gene3D" id="3.20.20.30">
    <property type="entry name" value="Luciferase-like domain"/>
    <property type="match status" value="1"/>
</dbReference>
<dbReference type="Pfam" id="PF00296">
    <property type="entry name" value="Bac_luciferase"/>
    <property type="match status" value="1"/>
</dbReference>
<accession>A0A127M2A3</accession>
<evidence type="ECO:0000313" key="2">
    <source>
        <dbReference type="EMBL" id="AMO67366.1"/>
    </source>
</evidence>
<reference evidence="2 3" key="1">
    <citation type="submission" date="2015-12" db="EMBL/GenBank/DDBJ databases">
        <authorList>
            <person name="Shamseldin A."/>
            <person name="Moawad H."/>
            <person name="Abd El-Rahim W.M."/>
            <person name="Sadowsky M.J."/>
        </authorList>
    </citation>
    <scope>NUCLEOTIDE SEQUENCE [LARGE SCALE GENOMIC DNA]</scope>
    <source>
        <strain evidence="2 3">SM2</strain>
    </source>
</reference>